<dbReference type="Pfam" id="PF00106">
    <property type="entry name" value="adh_short"/>
    <property type="match status" value="1"/>
</dbReference>
<dbReference type="InterPro" id="IPR002347">
    <property type="entry name" value="SDR_fam"/>
</dbReference>
<evidence type="ECO:0000313" key="2">
    <source>
        <dbReference type="RefSeq" id="XP_014662159.1"/>
    </source>
</evidence>
<proteinExistence type="predicted"/>
<gene>
    <name evidence="2" type="primary">LOC106805177</name>
</gene>
<reference evidence="2" key="1">
    <citation type="submission" date="2025-08" db="UniProtKB">
        <authorList>
            <consortium name="RefSeq"/>
        </authorList>
    </citation>
    <scope>IDENTIFICATION</scope>
</reference>
<sequence>MASLAGKVALITGASSGIGAATAILFAKHGAKLSLTGRNLDNLNKTKKECLKVNSDHQKIHLLQGDLFYSTEFKLCTRPSTLPGVIVTELQRRGGLDAEAYTKFLEHSRKTHALGRTGQPIEVARVIAFLASSDSSFITGATIPVDGGRHAMCPY</sequence>
<evidence type="ECO:0000313" key="1">
    <source>
        <dbReference type="Proteomes" id="UP000695022"/>
    </source>
</evidence>
<dbReference type="InterPro" id="IPR036291">
    <property type="entry name" value="NAD(P)-bd_dom_sf"/>
</dbReference>
<dbReference type="Pfam" id="PF13561">
    <property type="entry name" value="adh_short_C2"/>
    <property type="match status" value="1"/>
</dbReference>
<dbReference type="GeneID" id="106805177"/>
<accession>A0ABM1DQD8</accession>
<dbReference type="PANTHER" id="PTHR43975:SF2">
    <property type="entry name" value="EG:BACR7A4.14 PROTEIN-RELATED"/>
    <property type="match status" value="1"/>
</dbReference>
<dbReference type="Proteomes" id="UP000695022">
    <property type="component" value="Unplaced"/>
</dbReference>
<dbReference type="PANTHER" id="PTHR43975">
    <property type="entry name" value="ZGC:101858"/>
    <property type="match status" value="1"/>
</dbReference>
<protein>
    <submittedName>
        <fullName evidence="2">3-oxoacyl-[acyl-carrier-protein] reductase FabG-like</fullName>
    </submittedName>
</protein>
<dbReference type="RefSeq" id="XP_014662159.1">
    <property type="nucleotide sequence ID" value="XM_014806673.1"/>
</dbReference>
<dbReference type="SUPFAM" id="SSF51735">
    <property type="entry name" value="NAD(P)-binding Rossmann-fold domains"/>
    <property type="match status" value="2"/>
</dbReference>
<dbReference type="Gene3D" id="3.40.50.720">
    <property type="entry name" value="NAD(P)-binding Rossmann-like Domain"/>
    <property type="match status" value="2"/>
</dbReference>
<keyword evidence="1" id="KW-1185">Reference proteome</keyword>
<organism evidence="1 2">
    <name type="scientific">Priapulus caudatus</name>
    <name type="common">Priapulid worm</name>
    <dbReference type="NCBI Taxonomy" id="37621"/>
    <lineage>
        <taxon>Eukaryota</taxon>
        <taxon>Metazoa</taxon>
        <taxon>Ecdysozoa</taxon>
        <taxon>Scalidophora</taxon>
        <taxon>Priapulida</taxon>
        <taxon>Priapulimorpha</taxon>
        <taxon>Priapulimorphida</taxon>
        <taxon>Priapulidae</taxon>
        <taxon>Priapulus</taxon>
    </lineage>
</organism>
<name>A0ABM1DQD8_PRICU</name>